<dbReference type="Pfam" id="PF00512">
    <property type="entry name" value="HisKA"/>
    <property type="match status" value="1"/>
</dbReference>
<dbReference type="SUPFAM" id="SSF55874">
    <property type="entry name" value="ATPase domain of HSP90 chaperone/DNA topoisomerase II/histidine kinase"/>
    <property type="match status" value="1"/>
</dbReference>
<reference evidence="10" key="2">
    <citation type="submission" date="2021-04" db="EMBL/GenBank/DDBJ databases">
        <authorList>
            <person name="Gilroy R."/>
        </authorList>
    </citation>
    <scope>NUCLEOTIDE SEQUENCE</scope>
    <source>
        <strain evidence="10">ChiW4-1371</strain>
    </source>
</reference>
<evidence type="ECO:0000256" key="7">
    <source>
        <dbReference type="ARBA" id="ARBA00022840"/>
    </source>
</evidence>
<dbReference type="InterPro" id="IPR036097">
    <property type="entry name" value="HisK_dim/P_sf"/>
</dbReference>
<dbReference type="InterPro" id="IPR003661">
    <property type="entry name" value="HisK_dim/P_dom"/>
</dbReference>
<dbReference type="GO" id="GO:0005524">
    <property type="term" value="F:ATP binding"/>
    <property type="evidence" value="ECO:0007669"/>
    <property type="project" value="UniProtKB-KW"/>
</dbReference>
<dbReference type="EC" id="2.7.13.3" evidence="2"/>
<dbReference type="PANTHER" id="PTHR43065">
    <property type="entry name" value="SENSOR HISTIDINE KINASE"/>
    <property type="match status" value="1"/>
</dbReference>
<proteinExistence type="predicted"/>
<evidence type="ECO:0000256" key="4">
    <source>
        <dbReference type="ARBA" id="ARBA00022679"/>
    </source>
</evidence>
<dbReference type="SMART" id="SM00388">
    <property type="entry name" value="HisKA"/>
    <property type="match status" value="1"/>
</dbReference>
<evidence type="ECO:0000256" key="2">
    <source>
        <dbReference type="ARBA" id="ARBA00012438"/>
    </source>
</evidence>
<keyword evidence="6" id="KW-0418">Kinase</keyword>
<dbReference type="InterPro" id="IPR003594">
    <property type="entry name" value="HATPase_dom"/>
</dbReference>
<evidence type="ECO:0000256" key="1">
    <source>
        <dbReference type="ARBA" id="ARBA00000085"/>
    </source>
</evidence>
<dbReference type="PANTHER" id="PTHR43065:SF10">
    <property type="entry name" value="PEROXIDE STRESS-ACTIVATED HISTIDINE KINASE MAK3"/>
    <property type="match status" value="1"/>
</dbReference>
<evidence type="ECO:0000259" key="9">
    <source>
        <dbReference type="PROSITE" id="PS50109"/>
    </source>
</evidence>
<feature type="domain" description="Histidine kinase" evidence="9">
    <location>
        <begin position="282"/>
        <end position="485"/>
    </location>
</feature>
<comment type="caution">
    <text evidence="10">The sequence shown here is derived from an EMBL/GenBank/DDBJ whole genome shotgun (WGS) entry which is preliminary data.</text>
</comment>
<reference evidence="10" key="1">
    <citation type="journal article" date="2021" name="PeerJ">
        <title>Extensive microbial diversity within the chicken gut microbiome revealed by metagenomics and culture.</title>
        <authorList>
            <person name="Gilroy R."/>
            <person name="Ravi A."/>
            <person name="Getino M."/>
            <person name="Pursley I."/>
            <person name="Horton D.L."/>
            <person name="Alikhan N.F."/>
            <person name="Baker D."/>
            <person name="Gharbi K."/>
            <person name="Hall N."/>
            <person name="Watson M."/>
            <person name="Adriaenssens E.M."/>
            <person name="Foster-Nyarko E."/>
            <person name="Jarju S."/>
            <person name="Secka A."/>
            <person name="Antonio M."/>
            <person name="Oren A."/>
            <person name="Chaudhuri R.R."/>
            <person name="La Ragione R."/>
            <person name="Hildebrand F."/>
            <person name="Pallen M.J."/>
        </authorList>
    </citation>
    <scope>NUCLEOTIDE SEQUENCE</scope>
    <source>
        <strain evidence="10">ChiW4-1371</strain>
    </source>
</reference>
<evidence type="ECO:0000256" key="8">
    <source>
        <dbReference type="ARBA" id="ARBA00023012"/>
    </source>
</evidence>
<dbReference type="PRINTS" id="PR00344">
    <property type="entry name" value="BCTRLSENSOR"/>
</dbReference>
<dbReference type="EMBL" id="DXAQ01000032">
    <property type="protein sequence ID" value="HIZ88735.1"/>
    <property type="molecule type" value="Genomic_DNA"/>
</dbReference>
<evidence type="ECO:0000256" key="5">
    <source>
        <dbReference type="ARBA" id="ARBA00022741"/>
    </source>
</evidence>
<keyword evidence="5" id="KW-0547">Nucleotide-binding</keyword>
<evidence type="ECO:0000313" key="11">
    <source>
        <dbReference type="Proteomes" id="UP000824176"/>
    </source>
</evidence>
<dbReference type="AlphaFoldDB" id="A0A9D2GU40"/>
<name>A0A9D2GU40_9BACT</name>
<dbReference type="Proteomes" id="UP000824176">
    <property type="component" value="Unassembled WGS sequence"/>
</dbReference>
<keyword evidence="4" id="KW-0808">Transferase</keyword>
<evidence type="ECO:0000256" key="3">
    <source>
        <dbReference type="ARBA" id="ARBA00022553"/>
    </source>
</evidence>
<dbReference type="InterPro" id="IPR004358">
    <property type="entry name" value="Sig_transdc_His_kin-like_C"/>
</dbReference>
<dbReference type="InterPro" id="IPR029016">
    <property type="entry name" value="GAF-like_dom_sf"/>
</dbReference>
<evidence type="ECO:0000313" key="10">
    <source>
        <dbReference type="EMBL" id="HIZ88735.1"/>
    </source>
</evidence>
<comment type="catalytic activity">
    <reaction evidence="1">
        <text>ATP + protein L-histidine = ADP + protein N-phospho-L-histidine.</text>
        <dbReference type="EC" id="2.7.13.3"/>
    </reaction>
</comment>
<keyword evidence="3" id="KW-0597">Phosphoprotein</keyword>
<dbReference type="SUPFAM" id="SSF47384">
    <property type="entry name" value="Homodimeric domain of signal transducing histidine kinase"/>
    <property type="match status" value="1"/>
</dbReference>
<organism evidence="10 11">
    <name type="scientific">Candidatus Mucispirillum faecigallinarum</name>
    <dbReference type="NCBI Taxonomy" id="2838699"/>
    <lineage>
        <taxon>Bacteria</taxon>
        <taxon>Pseudomonadati</taxon>
        <taxon>Deferribacterota</taxon>
        <taxon>Deferribacteres</taxon>
        <taxon>Deferribacterales</taxon>
        <taxon>Mucispirillaceae</taxon>
        <taxon>Mucispirillum</taxon>
    </lineage>
</organism>
<dbReference type="Gene3D" id="1.10.287.130">
    <property type="match status" value="1"/>
</dbReference>
<dbReference type="InterPro" id="IPR005467">
    <property type="entry name" value="His_kinase_dom"/>
</dbReference>
<protein>
    <recommendedName>
        <fullName evidence="2">histidine kinase</fullName>
        <ecNumber evidence="2">2.7.13.3</ecNumber>
    </recommendedName>
</protein>
<evidence type="ECO:0000256" key="6">
    <source>
        <dbReference type="ARBA" id="ARBA00022777"/>
    </source>
</evidence>
<dbReference type="InterPro" id="IPR036890">
    <property type="entry name" value="HATPase_C_sf"/>
</dbReference>
<dbReference type="Gene3D" id="3.30.450.40">
    <property type="match status" value="1"/>
</dbReference>
<dbReference type="GO" id="GO:0000155">
    <property type="term" value="F:phosphorelay sensor kinase activity"/>
    <property type="evidence" value="ECO:0007669"/>
    <property type="project" value="InterPro"/>
</dbReference>
<keyword evidence="8" id="KW-0902">Two-component regulatory system</keyword>
<keyword evidence="7" id="KW-0067">ATP-binding</keyword>
<dbReference type="Pfam" id="PF02518">
    <property type="entry name" value="HATPase_c"/>
    <property type="match status" value="1"/>
</dbReference>
<sequence length="485" mass="54843">MKLIDIINKRCNCKVTQIIITSPLGERIAYKDIPNDNKKCYDISLQRGNIDLVITYSADEKLSDDAVSLLTDLIDVYVENRATWEIAENVTKSPDINTGRVNLEEMVKVTTNALVYSGLFDKAAVMFFNEKRMEFRGVYMSSIPPYSDEQIQAFKNKRVPVKKSIIEQLHDYNSNPDDLEKHIELEDKIFRSIDNVKLTNPLIIVPMMTGNKIYGVLITYSNNKYTNTHIFTTRSTARLLNTMMMVVISTQKYEYTTSFYKEIESEMRSKQSLVTLGNYVATIAHEVKNPLISIGGFAKRLMKSVTNDDLKRMAGIIATESIRLEHLTEDILSFSRKRPPKKEKIHLKTLFEGIVPLFETRMTEHNLKINLDIPDDAYIYADIDQIKQVIVNLIANAMNAMESNGTVTISFQEKDGKTSIMISDTGPGIPLEVMPNLFKPFFTTSSSGTGLGLPISRKILNNHNGDLTVYNSKNGAVFTVTLPAE</sequence>
<accession>A0A9D2GU40</accession>
<dbReference type="PROSITE" id="PS50109">
    <property type="entry name" value="HIS_KIN"/>
    <property type="match status" value="1"/>
</dbReference>
<gene>
    <name evidence="10" type="ORF">H9804_02225</name>
</gene>
<dbReference type="CDD" id="cd00082">
    <property type="entry name" value="HisKA"/>
    <property type="match status" value="1"/>
</dbReference>
<dbReference type="Gene3D" id="3.30.565.10">
    <property type="entry name" value="Histidine kinase-like ATPase, C-terminal domain"/>
    <property type="match status" value="1"/>
</dbReference>
<dbReference type="CDD" id="cd00075">
    <property type="entry name" value="HATPase"/>
    <property type="match status" value="1"/>
</dbReference>
<dbReference type="SMART" id="SM00387">
    <property type="entry name" value="HATPase_c"/>
    <property type="match status" value="1"/>
</dbReference>